<dbReference type="Proteomes" id="UP000828390">
    <property type="component" value="Unassembled WGS sequence"/>
</dbReference>
<keyword evidence="1" id="KW-0677">Repeat</keyword>
<dbReference type="EMBL" id="JAIWYP010000006">
    <property type="protein sequence ID" value="KAH3812491.1"/>
    <property type="molecule type" value="Genomic_DNA"/>
</dbReference>
<dbReference type="SMART" id="SM00248">
    <property type="entry name" value="ANK"/>
    <property type="match status" value="7"/>
</dbReference>
<dbReference type="InterPro" id="IPR002110">
    <property type="entry name" value="Ankyrin_rpt"/>
</dbReference>
<dbReference type="PANTHER" id="PTHR24198">
    <property type="entry name" value="ANKYRIN REPEAT AND PROTEIN KINASE DOMAIN-CONTAINING PROTEIN"/>
    <property type="match status" value="1"/>
</dbReference>
<evidence type="ECO:0000256" key="3">
    <source>
        <dbReference type="PROSITE-ProRule" id="PRU00023"/>
    </source>
</evidence>
<dbReference type="Gene3D" id="1.25.40.20">
    <property type="entry name" value="Ankyrin repeat-containing domain"/>
    <property type="match status" value="2"/>
</dbReference>
<feature type="repeat" description="ANK" evidence="3">
    <location>
        <begin position="155"/>
        <end position="187"/>
    </location>
</feature>
<dbReference type="PROSITE" id="PS50088">
    <property type="entry name" value="ANK_REPEAT"/>
    <property type="match status" value="3"/>
</dbReference>
<dbReference type="PROSITE" id="PS50297">
    <property type="entry name" value="ANK_REP_REGION"/>
    <property type="match status" value="2"/>
</dbReference>
<dbReference type="SUPFAM" id="SSF48403">
    <property type="entry name" value="Ankyrin repeat"/>
    <property type="match status" value="1"/>
</dbReference>
<feature type="repeat" description="ANK" evidence="3">
    <location>
        <begin position="188"/>
        <end position="220"/>
    </location>
</feature>
<comment type="caution">
    <text evidence="4">The sequence shown here is derived from an EMBL/GenBank/DDBJ whole genome shotgun (WGS) entry which is preliminary data.</text>
</comment>
<accession>A0A9D4G8G5</accession>
<evidence type="ECO:0000256" key="2">
    <source>
        <dbReference type="ARBA" id="ARBA00023043"/>
    </source>
</evidence>
<gene>
    <name evidence="4" type="ORF">DPMN_140926</name>
</gene>
<dbReference type="InterPro" id="IPR036770">
    <property type="entry name" value="Ankyrin_rpt-contain_sf"/>
</dbReference>
<keyword evidence="2 3" id="KW-0040">ANK repeat</keyword>
<evidence type="ECO:0000313" key="4">
    <source>
        <dbReference type="EMBL" id="KAH3812491.1"/>
    </source>
</evidence>
<evidence type="ECO:0000256" key="1">
    <source>
        <dbReference type="ARBA" id="ARBA00022737"/>
    </source>
</evidence>
<dbReference type="Pfam" id="PF12796">
    <property type="entry name" value="Ank_2"/>
    <property type="match status" value="2"/>
</dbReference>
<sequence length="327" mass="36247">MGNSVSRTFNIGSEDNIELFSAIEKGNLHIVRQIVGNSDSTVLFTARHKGKSLLHVAVLHGQLACVKYLLDHGIDANKKDDFGDPALLEVAHCSSLIDQKIVESIIKLMLGKKADINARSSIGRTCLLKCIVEYRLASAEKLLNFGANPNICDMDGLYPIHVCATYKLLPLLKKLVAHRANIDVQDIKGRTALYLSVNAGHQEIPTELVKWGCNVNLGSSFGYPLSAAITKCRPDMVQLLLQYGANVQTKLNEQRQVFLKGYDYLNLALIVLHIHSAIADMTHYSEKPRIDNLLSSIKILDLIIQGMGKPVVFHKNIFFPLEKARSH</sequence>
<keyword evidence="5" id="KW-1185">Reference proteome</keyword>
<proteinExistence type="predicted"/>
<reference evidence="4" key="1">
    <citation type="journal article" date="2019" name="bioRxiv">
        <title>The Genome of the Zebra Mussel, Dreissena polymorpha: A Resource for Invasive Species Research.</title>
        <authorList>
            <person name="McCartney M.A."/>
            <person name="Auch B."/>
            <person name="Kono T."/>
            <person name="Mallez S."/>
            <person name="Zhang Y."/>
            <person name="Obille A."/>
            <person name="Becker A."/>
            <person name="Abrahante J.E."/>
            <person name="Garbe J."/>
            <person name="Badalamenti J.P."/>
            <person name="Herman A."/>
            <person name="Mangelson H."/>
            <person name="Liachko I."/>
            <person name="Sullivan S."/>
            <person name="Sone E.D."/>
            <person name="Koren S."/>
            <person name="Silverstein K.A.T."/>
            <person name="Beckman K.B."/>
            <person name="Gohl D.M."/>
        </authorList>
    </citation>
    <scope>NUCLEOTIDE SEQUENCE</scope>
    <source>
        <strain evidence="4">Duluth1</strain>
        <tissue evidence="4">Whole animal</tissue>
    </source>
</reference>
<dbReference type="OrthoDB" id="1577640at2759"/>
<name>A0A9D4G8G5_DREPO</name>
<feature type="repeat" description="ANK" evidence="3">
    <location>
        <begin position="49"/>
        <end position="81"/>
    </location>
</feature>
<reference evidence="4" key="2">
    <citation type="submission" date="2020-11" db="EMBL/GenBank/DDBJ databases">
        <authorList>
            <person name="McCartney M.A."/>
            <person name="Auch B."/>
            <person name="Kono T."/>
            <person name="Mallez S."/>
            <person name="Becker A."/>
            <person name="Gohl D.M."/>
            <person name="Silverstein K.A.T."/>
            <person name="Koren S."/>
            <person name="Bechman K.B."/>
            <person name="Herman A."/>
            <person name="Abrahante J.E."/>
            <person name="Garbe J."/>
        </authorList>
    </citation>
    <scope>NUCLEOTIDE SEQUENCE</scope>
    <source>
        <strain evidence="4">Duluth1</strain>
        <tissue evidence="4">Whole animal</tissue>
    </source>
</reference>
<organism evidence="4 5">
    <name type="scientific">Dreissena polymorpha</name>
    <name type="common">Zebra mussel</name>
    <name type="synonym">Mytilus polymorpha</name>
    <dbReference type="NCBI Taxonomy" id="45954"/>
    <lineage>
        <taxon>Eukaryota</taxon>
        <taxon>Metazoa</taxon>
        <taxon>Spiralia</taxon>
        <taxon>Lophotrochozoa</taxon>
        <taxon>Mollusca</taxon>
        <taxon>Bivalvia</taxon>
        <taxon>Autobranchia</taxon>
        <taxon>Heteroconchia</taxon>
        <taxon>Euheterodonta</taxon>
        <taxon>Imparidentia</taxon>
        <taxon>Neoheterodontei</taxon>
        <taxon>Myida</taxon>
        <taxon>Dreissenoidea</taxon>
        <taxon>Dreissenidae</taxon>
        <taxon>Dreissena</taxon>
    </lineage>
</organism>
<dbReference type="PRINTS" id="PR01415">
    <property type="entry name" value="ANKYRIN"/>
</dbReference>
<dbReference type="AlphaFoldDB" id="A0A9D4G8G5"/>
<evidence type="ECO:0000313" key="5">
    <source>
        <dbReference type="Proteomes" id="UP000828390"/>
    </source>
</evidence>
<protein>
    <submittedName>
        <fullName evidence="4">Uncharacterized protein</fullName>
    </submittedName>
</protein>
<dbReference type="PANTHER" id="PTHR24198:SF165">
    <property type="entry name" value="ANKYRIN REPEAT-CONTAINING PROTEIN-RELATED"/>
    <property type="match status" value="1"/>
</dbReference>